<evidence type="ECO:0000313" key="3">
    <source>
        <dbReference type="Proteomes" id="UP000530928"/>
    </source>
</evidence>
<dbReference type="NCBIfam" id="TIGR00843">
    <property type="entry name" value="benE"/>
    <property type="match status" value="1"/>
</dbReference>
<feature type="transmembrane region" description="Helical" evidence="1">
    <location>
        <begin position="128"/>
        <end position="156"/>
    </location>
</feature>
<dbReference type="RefSeq" id="WP_181615721.1">
    <property type="nucleotide sequence ID" value="NZ_BAABAM010000010.1"/>
</dbReference>
<accession>A0A7W0HVC1</accession>
<dbReference type="InterPro" id="IPR004711">
    <property type="entry name" value="Benzoate_Transporter"/>
</dbReference>
<dbReference type="GO" id="GO:0042925">
    <property type="term" value="F:benzoate transmembrane transporter activity"/>
    <property type="evidence" value="ECO:0007669"/>
    <property type="project" value="InterPro"/>
</dbReference>
<keyword evidence="1" id="KW-1133">Transmembrane helix</keyword>
<feature type="transmembrane region" description="Helical" evidence="1">
    <location>
        <begin position="88"/>
        <end position="108"/>
    </location>
</feature>
<keyword evidence="1" id="KW-0812">Transmembrane</keyword>
<gene>
    <name evidence="2" type="ORF">HNR30_008391</name>
</gene>
<reference evidence="2 3" key="1">
    <citation type="submission" date="2020-07" db="EMBL/GenBank/DDBJ databases">
        <title>Genomic Encyclopedia of Type Strains, Phase IV (KMG-IV): sequencing the most valuable type-strain genomes for metagenomic binning, comparative biology and taxonomic classification.</title>
        <authorList>
            <person name="Goeker M."/>
        </authorList>
    </citation>
    <scope>NUCLEOTIDE SEQUENCE [LARGE SCALE GENOMIC DNA]</scope>
    <source>
        <strain evidence="2 3">DSM 45533</strain>
    </source>
</reference>
<evidence type="ECO:0000313" key="2">
    <source>
        <dbReference type="EMBL" id="MBA2896995.1"/>
    </source>
</evidence>
<name>A0A7W0HVC1_9ACTN</name>
<keyword evidence="3" id="KW-1185">Reference proteome</keyword>
<dbReference type="AlphaFoldDB" id="A0A7W0HVC1"/>
<dbReference type="GO" id="GO:0005886">
    <property type="term" value="C:plasma membrane"/>
    <property type="evidence" value="ECO:0007669"/>
    <property type="project" value="TreeGrafter"/>
</dbReference>
<dbReference type="EMBL" id="JACDUR010000010">
    <property type="protein sequence ID" value="MBA2896995.1"/>
    <property type="molecule type" value="Genomic_DNA"/>
</dbReference>
<sequence length="383" mass="38896">MERLRPIVAGLVTALVGFASSFTVVLAGLRAAGADERQAASGLLALCVAVGVTAIFLGVRQRMPISVAWSTPGAALLMTTPHADFRTAVGAFVVCGALIMVAGLFPPLARLIEAIPQPIAGAMLAGVLLKLCLAPVVAMTQIPLMAAPVILVWLLLYRFARLWAVPGALVAAIVAIALSSPGLGGIDPAPPVEFTAPAWDLSAIAGIALPLFLVTMASQNVPGMAVLAGYGYRPRLREVLLTTGAASSAGALFGGHAINLAAITAALAASPEAAEEPERRWVASVTAGAVMIVLGLTSGLAVALVVLAPPVLIEAVAGLALLGAMSNALLQVREVAAAITFVVTFSDVSYLGVGSAFWGLVAGGLVHLLMRPSLRSTRATEST</sequence>
<dbReference type="Pfam" id="PF03594">
    <property type="entry name" value="BenE"/>
    <property type="match status" value="1"/>
</dbReference>
<feature type="transmembrane region" description="Helical" evidence="1">
    <location>
        <begin position="203"/>
        <end position="227"/>
    </location>
</feature>
<feature type="transmembrane region" description="Helical" evidence="1">
    <location>
        <begin position="281"/>
        <end position="304"/>
    </location>
</feature>
<keyword evidence="1" id="KW-0472">Membrane</keyword>
<feature type="transmembrane region" description="Helical" evidence="1">
    <location>
        <begin position="39"/>
        <end position="59"/>
    </location>
</feature>
<feature type="transmembrane region" description="Helical" evidence="1">
    <location>
        <begin position="239"/>
        <end position="269"/>
    </location>
</feature>
<proteinExistence type="predicted"/>
<dbReference type="Proteomes" id="UP000530928">
    <property type="component" value="Unassembled WGS sequence"/>
</dbReference>
<protein>
    <submittedName>
        <fullName evidence="2">Benzoate membrane transport protein</fullName>
    </submittedName>
</protein>
<organism evidence="2 3">
    <name type="scientific">Nonomuraea soli</name>
    <dbReference type="NCBI Taxonomy" id="1032476"/>
    <lineage>
        <taxon>Bacteria</taxon>
        <taxon>Bacillati</taxon>
        <taxon>Actinomycetota</taxon>
        <taxon>Actinomycetes</taxon>
        <taxon>Streptosporangiales</taxon>
        <taxon>Streptosporangiaceae</taxon>
        <taxon>Nonomuraea</taxon>
    </lineage>
</organism>
<evidence type="ECO:0000256" key="1">
    <source>
        <dbReference type="SAM" id="Phobius"/>
    </source>
</evidence>
<dbReference type="PANTHER" id="PTHR30199:SF0">
    <property type="entry name" value="INNER MEMBRANE PROTEIN YDCO"/>
    <property type="match status" value="1"/>
</dbReference>
<feature type="transmembrane region" description="Helical" evidence="1">
    <location>
        <begin position="311"/>
        <end position="330"/>
    </location>
</feature>
<feature type="transmembrane region" description="Helical" evidence="1">
    <location>
        <begin position="163"/>
        <end position="183"/>
    </location>
</feature>
<feature type="transmembrane region" description="Helical" evidence="1">
    <location>
        <begin position="7"/>
        <end position="27"/>
    </location>
</feature>
<dbReference type="PANTHER" id="PTHR30199">
    <property type="entry name" value="MFS FAMILY TRANSPORTER, PREDICTED SUBSTRATE BENZOATE"/>
    <property type="match status" value="1"/>
</dbReference>
<comment type="caution">
    <text evidence="2">The sequence shown here is derived from an EMBL/GenBank/DDBJ whole genome shotgun (WGS) entry which is preliminary data.</text>
</comment>
<feature type="transmembrane region" description="Helical" evidence="1">
    <location>
        <begin position="350"/>
        <end position="370"/>
    </location>
</feature>